<dbReference type="Pfam" id="PF24734">
    <property type="entry name" value="DUF7685"/>
    <property type="match status" value="1"/>
</dbReference>
<dbReference type="AlphaFoldDB" id="A0A098EID8"/>
<name>A0A098EID8_9BACL</name>
<organism evidence="3 4">
    <name type="scientific">Planococcus massiliensis</name>
    <dbReference type="NCBI Taxonomy" id="1499687"/>
    <lineage>
        <taxon>Bacteria</taxon>
        <taxon>Bacillati</taxon>
        <taxon>Bacillota</taxon>
        <taxon>Bacilli</taxon>
        <taxon>Bacillales</taxon>
        <taxon>Caryophanaceae</taxon>
        <taxon>Planococcus</taxon>
    </lineage>
</organism>
<feature type="domain" description="DUF7686" evidence="2">
    <location>
        <begin position="40"/>
        <end position="108"/>
    </location>
</feature>
<dbReference type="EMBL" id="CCXS01000001">
    <property type="protein sequence ID" value="CEG22038.1"/>
    <property type="molecule type" value="Genomic_DNA"/>
</dbReference>
<dbReference type="Proteomes" id="UP000043699">
    <property type="component" value="Unassembled WGS sequence"/>
</dbReference>
<proteinExistence type="predicted"/>
<feature type="domain" description="DUF7685" evidence="1">
    <location>
        <begin position="3"/>
        <end position="36"/>
    </location>
</feature>
<dbReference type="InterPro" id="IPR056103">
    <property type="entry name" value="DUF7686"/>
</dbReference>
<accession>A0A098EID8</accession>
<reference evidence="3 4" key="1">
    <citation type="submission" date="2014-09" db="EMBL/GenBank/DDBJ databases">
        <authorList>
            <person name="Urmite Genomes Urmite Genomes"/>
        </authorList>
    </citation>
    <scope>NUCLEOTIDE SEQUENCE [LARGE SCALE GENOMIC DNA]</scope>
    <source>
        <strain evidence="3 4">ES2</strain>
    </source>
</reference>
<evidence type="ECO:0000259" key="1">
    <source>
        <dbReference type="Pfam" id="PF24734"/>
    </source>
</evidence>
<dbReference type="InterPro" id="IPR056102">
    <property type="entry name" value="DUF7685"/>
</dbReference>
<keyword evidence="4" id="KW-1185">Reference proteome</keyword>
<dbReference type="Pfam" id="PF24735">
    <property type="entry name" value="DUF7686"/>
    <property type="match status" value="1"/>
</dbReference>
<gene>
    <name evidence="3" type="ORF">BN1080_00958</name>
</gene>
<evidence type="ECO:0000259" key="2">
    <source>
        <dbReference type="Pfam" id="PF24735"/>
    </source>
</evidence>
<evidence type="ECO:0000313" key="3">
    <source>
        <dbReference type="EMBL" id="CEG22038.1"/>
    </source>
</evidence>
<protein>
    <submittedName>
        <fullName evidence="3">Uncharacterized protein</fullName>
    </submittedName>
</protein>
<evidence type="ECO:0000313" key="4">
    <source>
        <dbReference type="Proteomes" id="UP000043699"/>
    </source>
</evidence>
<sequence length="130" mass="14858">MTKCQKCQKNNVYVQFDEEKLCLDCYNGRMEKQVGVAATSYPEGIMIRDGEGKVHQFLLRKRIDPLGIFMEAIEMVESGYEFKIQGDLYGDQGELLLELIAKAERGMAENYVVRKCFRMAKAIILFETAG</sequence>